<dbReference type="EC" id="2.4.1.132" evidence="3"/>
<comment type="catalytic activity">
    <reaction evidence="3">
        <text>an alpha-D-Man-(1-&gt;3)-beta-D-Man-(1-&gt;4)-beta-D-GlcNAc-(1-&gt;4)-alpha-D-GlcNAc-diphospho-di-trans,poly-cis-dolichol + GDP-alpha-D-mannose = an alpha-D-Man-(1-&gt;3)-[alpha-D-Man-(1-&gt;6)]-beta-D-Man-(1-&gt;4)-beta-D-GlcNAc-(1-&gt;4)-alpha-D-GlcNAc-diphospho-di-trans,poly-cis-dolichol + GDP + H(+)</text>
        <dbReference type="Rhea" id="RHEA:29519"/>
        <dbReference type="Rhea" id="RHEA-COMP:19513"/>
        <dbReference type="Rhea" id="RHEA-COMP:19515"/>
        <dbReference type="ChEBI" id="CHEBI:15378"/>
        <dbReference type="ChEBI" id="CHEBI:57527"/>
        <dbReference type="ChEBI" id="CHEBI:58189"/>
        <dbReference type="ChEBI" id="CHEBI:132510"/>
        <dbReference type="ChEBI" id="CHEBI:132511"/>
        <dbReference type="EC" id="2.4.1.257"/>
    </reaction>
    <physiologicalReaction direction="left-to-right" evidence="3">
        <dbReference type="Rhea" id="RHEA:29520"/>
    </physiologicalReaction>
</comment>
<comment type="function">
    <text evidence="3">Mannosylates Man(2)GlcNAc(2)-dolichol diphosphate and Man(1)GlcNAc(2)-dolichol diphosphate to form Man(3)GlcNAc(2)-dolichol diphosphate.</text>
</comment>
<dbReference type="UniPathway" id="UPA00378"/>
<comment type="similarity">
    <text evidence="3">Belongs to the glycosyltransferase group 1 family.</text>
</comment>
<evidence type="ECO:0000256" key="2">
    <source>
        <dbReference type="ARBA" id="ARBA00022679"/>
    </source>
</evidence>
<keyword evidence="3" id="KW-0472">Membrane</keyword>
<comment type="subcellular location">
    <subcellularLocation>
        <location evidence="3">Endoplasmic reticulum membrane</location>
        <topology evidence="3">Single-pass membrane protein</topology>
    </subcellularLocation>
</comment>
<comment type="catalytic activity">
    <reaction evidence="3">
        <text>a beta-D-Man-(1-&gt;4)-beta-D-GlcNAc-(1-&gt;4)-alpha-D-GlcNAc-diphospho-di-trans,poly-cis-dolichol + GDP-alpha-D-mannose = an alpha-D-Man-(1-&gt;3)-beta-D-Man-(1-&gt;4)-beta-D-GlcNAc-(1-&gt;4)-alpha-D-GlcNAc-diphospho-di-trans,poly-cis-dolichol + GDP + H(+)</text>
        <dbReference type="Rhea" id="RHEA:29515"/>
        <dbReference type="Rhea" id="RHEA-COMP:19511"/>
        <dbReference type="Rhea" id="RHEA-COMP:19513"/>
        <dbReference type="ChEBI" id="CHEBI:15378"/>
        <dbReference type="ChEBI" id="CHEBI:57527"/>
        <dbReference type="ChEBI" id="CHEBI:58189"/>
        <dbReference type="ChEBI" id="CHEBI:58472"/>
        <dbReference type="ChEBI" id="CHEBI:132510"/>
        <dbReference type="EC" id="2.4.1.132"/>
    </reaction>
    <physiologicalReaction direction="left-to-right" evidence="3">
        <dbReference type="Rhea" id="RHEA:29516"/>
    </physiologicalReaction>
</comment>
<dbReference type="Gene3D" id="3.40.50.2000">
    <property type="entry name" value="Glycogen Phosphorylase B"/>
    <property type="match status" value="1"/>
</dbReference>
<dbReference type="SUPFAM" id="SSF53756">
    <property type="entry name" value="UDP-Glycosyltransferase/glycogen phosphorylase"/>
    <property type="match status" value="1"/>
</dbReference>
<evidence type="ECO:0000256" key="4">
    <source>
        <dbReference type="SAM" id="MobiDB-lite"/>
    </source>
</evidence>
<dbReference type="InterPro" id="IPR001296">
    <property type="entry name" value="Glyco_trans_1"/>
</dbReference>
<dbReference type="AlphaFoldDB" id="A0A0F7UKY0"/>
<dbReference type="PANTHER" id="PTHR45918:SF1">
    <property type="entry name" value="ALPHA-1,3_1,6-MANNOSYLTRANSFERASE ALG2"/>
    <property type="match status" value="1"/>
</dbReference>
<keyword evidence="3" id="KW-0812">Transmembrane</keyword>
<sequence>METSCVTPFSSDGGDSRQPAKTAWAQNPQKAASGAHAGRPKCTIVHLDLGIGGAEQLVVLAALAMQGERKSEAKLEEQSSEGGNREGSGDDGFDVEILTTNHDRSRCFPATVDGRLKVSVYGRFLPRSIFGKAVALCSLLRMFWLVLVIFVTGRWRRKVIFNDQVAAVNPLLSLFCEKLVFYAHFPDLHLVQRDAESTRLLACLKKWYRAVLDAAEAATTGKCGLLLFNSRFTEQTYRRTFPLMRFPRHKVLYPPVDTDAADAFRRRFCRAACVASLKALPEFKDFDFSVPFVFSLNRYEKKKDLQLAIHAVARGFNSRLPENALVFEELLRTALMQSGFDVLWPAAPSAQSPASKLAKAKRTQVVFVKNIDEAARQCLMAVALCLVYTPFEEHFGMVPLEANALGCPVVASNSGGPRESVLHGKTGFLCEHDARSFGDAILRLAVMQREDPPMYEEMRQNGCRHVKENFSYGAFGIQLRRLVAEA</sequence>
<feature type="compositionally biased region" description="Basic and acidic residues" evidence="4">
    <location>
        <begin position="71"/>
        <end position="88"/>
    </location>
</feature>
<evidence type="ECO:0000256" key="3">
    <source>
        <dbReference type="RuleBase" id="RU367136"/>
    </source>
</evidence>
<accession>A0A0F7UKY0</accession>
<gene>
    <name evidence="6" type="ORF">BN1204_045600</name>
</gene>
<feature type="domain" description="Glycosyl transferase family 1" evidence="5">
    <location>
        <begin position="291"/>
        <end position="462"/>
    </location>
</feature>
<comment type="pathway">
    <text evidence="3">Protein modification; protein glycosylation.</text>
</comment>
<evidence type="ECO:0000313" key="6">
    <source>
        <dbReference type="EMBL" id="CEL68827.1"/>
    </source>
</evidence>
<name>A0A0F7UKY0_NEOCL</name>
<dbReference type="EC" id="2.4.1.257" evidence="3"/>
<dbReference type="InterPro" id="IPR027054">
    <property type="entry name" value="ALG2"/>
</dbReference>
<keyword evidence="2 3" id="KW-0808">Transferase</keyword>
<feature type="region of interest" description="Disordered" evidence="4">
    <location>
        <begin position="71"/>
        <end position="94"/>
    </location>
</feature>
<protein>
    <recommendedName>
        <fullName evidence="3">Alpha-1,3/1,6-mannosyltransferase ALG2</fullName>
        <ecNumber evidence="3">2.4.1.132</ecNumber>
        <ecNumber evidence="3">2.4.1.257</ecNumber>
    </recommendedName>
    <alternativeName>
        <fullName evidence="3">GDP-Man:Man(1)GlcNAc(2)-PP-Dol alpha-1,3-mannosyltransferase</fullName>
    </alternativeName>
</protein>
<dbReference type="EMBL" id="LN714485">
    <property type="protein sequence ID" value="CEL68827.1"/>
    <property type="molecule type" value="Genomic_DNA"/>
</dbReference>
<proteinExistence type="inferred from homology"/>
<evidence type="ECO:0000256" key="1">
    <source>
        <dbReference type="ARBA" id="ARBA00022676"/>
    </source>
</evidence>
<dbReference type="Pfam" id="PF00534">
    <property type="entry name" value="Glycos_transf_1"/>
    <property type="match status" value="1"/>
</dbReference>
<keyword evidence="1 3" id="KW-0328">Glycosyltransferase</keyword>
<dbReference type="GO" id="GO:0102704">
    <property type="term" value="F:GDP-Man:Man(2)GlcNAc(2)-PP-Dol alpha-1,6-mannosyltransferase activity"/>
    <property type="evidence" value="ECO:0007669"/>
    <property type="project" value="UniProtKB-UniRule"/>
</dbReference>
<dbReference type="GO" id="GO:0004378">
    <property type="term" value="F:GDP-Man:Man(1)GlcNAc(2)-PP-Dol alpha-1,3-mannosyltransferase activity"/>
    <property type="evidence" value="ECO:0007669"/>
    <property type="project" value="UniProtKB-UniRule"/>
</dbReference>
<feature type="compositionally biased region" description="Polar residues" evidence="4">
    <location>
        <begin position="1"/>
        <end position="10"/>
    </location>
</feature>
<keyword evidence="3" id="KW-1133">Transmembrane helix</keyword>
<dbReference type="GO" id="GO:0005789">
    <property type="term" value="C:endoplasmic reticulum membrane"/>
    <property type="evidence" value="ECO:0007669"/>
    <property type="project" value="UniProtKB-SubCell"/>
</dbReference>
<evidence type="ECO:0000259" key="5">
    <source>
        <dbReference type="Pfam" id="PF00534"/>
    </source>
</evidence>
<organism evidence="6">
    <name type="scientific">Neospora caninum (strain Liverpool)</name>
    <dbReference type="NCBI Taxonomy" id="572307"/>
    <lineage>
        <taxon>Eukaryota</taxon>
        <taxon>Sar</taxon>
        <taxon>Alveolata</taxon>
        <taxon>Apicomplexa</taxon>
        <taxon>Conoidasida</taxon>
        <taxon>Coccidia</taxon>
        <taxon>Eucoccidiorida</taxon>
        <taxon>Eimeriorina</taxon>
        <taxon>Sarcocystidae</taxon>
        <taxon>Neospora</taxon>
    </lineage>
</organism>
<feature type="transmembrane region" description="Helical" evidence="3">
    <location>
        <begin position="133"/>
        <end position="155"/>
    </location>
</feature>
<feature type="region of interest" description="Disordered" evidence="4">
    <location>
        <begin position="1"/>
        <end position="37"/>
    </location>
</feature>
<dbReference type="PANTHER" id="PTHR45918">
    <property type="entry name" value="ALPHA-1,3/1,6-MANNOSYLTRANSFERASE ALG2"/>
    <property type="match status" value="1"/>
</dbReference>
<reference evidence="6" key="1">
    <citation type="journal article" date="2015" name="PLoS ONE">
        <title>Comprehensive Evaluation of Toxoplasma gondii VEG and Neospora caninum LIV Genomes with Tachyzoite Stage Transcriptome and Proteome Defines Novel Transcript Features.</title>
        <authorList>
            <person name="Ramaprasad A."/>
            <person name="Mourier T."/>
            <person name="Naeem R."/>
            <person name="Malas T.B."/>
            <person name="Moussa E."/>
            <person name="Panigrahi A."/>
            <person name="Vermont S.J."/>
            <person name="Otto T.D."/>
            <person name="Wastling J."/>
            <person name="Pain A."/>
        </authorList>
    </citation>
    <scope>NUCLEOTIDE SEQUENCE</scope>
    <source>
        <strain evidence="6">Liverpool</strain>
    </source>
</reference>